<dbReference type="InterPro" id="IPR056485">
    <property type="entry name" value="ARM_KRIT1"/>
</dbReference>
<evidence type="ECO:0000313" key="4">
    <source>
        <dbReference type="EMBL" id="KAF4465800.1"/>
    </source>
</evidence>
<feature type="coiled-coil region" evidence="2">
    <location>
        <begin position="201"/>
        <end position="239"/>
    </location>
</feature>
<reference evidence="4 5" key="1">
    <citation type="submission" date="2020-01" db="EMBL/GenBank/DDBJ databases">
        <title>Identification and distribution of gene clusters putatively required for synthesis of sphingolipid metabolism inhibitors in phylogenetically diverse species of the filamentous fungus Fusarium.</title>
        <authorList>
            <person name="Kim H.-S."/>
            <person name="Busman M."/>
            <person name="Brown D.W."/>
            <person name="Divon H."/>
            <person name="Uhlig S."/>
            <person name="Proctor R.H."/>
        </authorList>
    </citation>
    <scope>NUCLEOTIDE SEQUENCE [LARGE SCALE GENOMIC DNA]</scope>
    <source>
        <strain evidence="4 5">NRRL 20459</strain>
    </source>
</reference>
<sequence length="973" mass="109309">MPLARVASPVARQTIKAAYDELDRTIAPGDKAELGKSTLQQVRKAALDTENQLASRQSLCNMRRLMPLFQGLEHYAKVVDVLCNGTPYLPWIWAPITLILRVASEYVEAFDKVIKGYSRIAESLKRFEILSLAFINDHEFQTTLAIFYADILQFHKHAYKFVRRSSWKLMFLTSWGRFERRFDNILEDLERHGSLIDQEANARNIAEARKMREDIRQWREESRDQIRREEAEESAKQHEAIASWLNINKSDQVTIFDSIHSEVSEYEGTCGWILNNAKIRSWSRSQPDTPALWLLGSAGTGKSVLCTQLINFLKASNLPVIHHFCAYSYPSSVTYPEILKSFLLQILQDDGDLVAHVYEEYALGKKTLGTSAMEQLLQKLLTSMSTEPTQVGYLWIIIDGLDECEPDKQMPLVRLINQVTSKPPLPGSTSCKVLISSRAPSNSPQRLRKSQAISLSDDKECLHEAIRRYVGQRLKSLNAKLRQLDIRQVEVEDIQTTIVTKSDGMFLYARLVMDYLSTNIFFSGDEIKASLPTDLDANTGSPGWSVRGSCQLRRFWGYYTRARVYVGYLWNLSRRKTGLDSDLHPYVSKRSQSSNIVIQKPQALQEHGVAAVTCLLSGLLVFGNTYEGDKYLQVAKGLHSFQLYATEYWTEYLLSHVASAGTNNTLPSSGLLGLAFLVRFNWVLTPRSEPKGGRQHSKPAYATDGISMMLDSYQDVLKWLLDQNHYAGLSVEDLELFKVHFGTAAYTCRLGSCPRATLGFQSEALRSAHEMSHIRCFRCNFTGCQYPPTTSAPALKNHIRKHHCPPPPRKAIRKAESERQLDLQQKPENTVHTDVDTNSTHNDIQMSDTEPTPHMAGIFDLRNAAKLGNAAVITRLCEAGVDANDPEAMLLAALQGHSSVVELLLAYGANPDPEPIPSKPPEFATPILAAIGAFGENSLRVVELLVGHAAFDPTRGFQGEPYASLGHDRQARI</sequence>
<evidence type="ECO:0000313" key="5">
    <source>
        <dbReference type="Proteomes" id="UP000554235"/>
    </source>
</evidence>
<dbReference type="EMBL" id="JAADYS010000974">
    <property type="protein sequence ID" value="KAF4465800.1"/>
    <property type="molecule type" value="Genomic_DNA"/>
</dbReference>
<keyword evidence="1" id="KW-0677">Repeat</keyword>
<dbReference type="Pfam" id="PF24883">
    <property type="entry name" value="NPHP3_N"/>
    <property type="match status" value="1"/>
</dbReference>
<dbReference type="InterPro" id="IPR056125">
    <property type="entry name" value="DUF7708"/>
</dbReference>
<proteinExistence type="predicted"/>
<dbReference type="OrthoDB" id="7464126at2759"/>
<dbReference type="InterPro" id="IPR056884">
    <property type="entry name" value="NPHP3-like_N"/>
</dbReference>
<dbReference type="AlphaFoldDB" id="A0A8H4LCL4"/>
<accession>A0A8H4LCL4</accession>
<dbReference type="SUPFAM" id="SSF48403">
    <property type="entry name" value="Ankyrin repeat"/>
    <property type="match status" value="1"/>
</dbReference>
<dbReference type="Proteomes" id="UP000554235">
    <property type="component" value="Unassembled WGS sequence"/>
</dbReference>
<evidence type="ECO:0000259" key="3">
    <source>
        <dbReference type="PROSITE" id="PS50837"/>
    </source>
</evidence>
<dbReference type="Gene3D" id="3.40.50.300">
    <property type="entry name" value="P-loop containing nucleotide triphosphate hydrolases"/>
    <property type="match status" value="1"/>
</dbReference>
<dbReference type="InterPro" id="IPR007111">
    <property type="entry name" value="NACHT_NTPase"/>
</dbReference>
<keyword evidence="2" id="KW-0175">Coiled coil</keyword>
<dbReference type="InterPro" id="IPR036770">
    <property type="entry name" value="Ankyrin_rpt-contain_sf"/>
</dbReference>
<dbReference type="PANTHER" id="PTHR10039">
    <property type="entry name" value="AMELOGENIN"/>
    <property type="match status" value="1"/>
</dbReference>
<dbReference type="InterPro" id="IPR027417">
    <property type="entry name" value="P-loop_NTPase"/>
</dbReference>
<dbReference type="Pfam" id="PF24521">
    <property type="entry name" value="Ank_KRIT1"/>
    <property type="match status" value="1"/>
</dbReference>
<organism evidence="4 5">
    <name type="scientific">Fusarium albosuccineum</name>
    <dbReference type="NCBI Taxonomy" id="1237068"/>
    <lineage>
        <taxon>Eukaryota</taxon>
        <taxon>Fungi</taxon>
        <taxon>Dikarya</taxon>
        <taxon>Ascomycota</taxon>
        <taxon>Pezizomycotina</taxon>
        <taxon>Sordariomycetes</taxon>
        <taxon>Hypocreomycetidae</taxon>
        <taxon>Hypocreales</taxon>
        <taxon>Nectriaceae</taxon>
        <taxon>Fusarium</taxon>
        <taxon>Fusarium decemcellulare species complex</taxon>
    </lineage>
</organism>
<feature type="domain" description="NACHT" evidence="3">
    <location>
        <begin position="290"/>
        <end position="438"/>
    </location>
</feature>
<name>A0A8H4LCL4_9HYPO</name>
<evidence type="ECO:0000256" key="1">
    <source>
        <dbReference type="ARBA" id="ARBA00022737"/>
    </source>
</evidence>
<dbReference type="PANTHER" id="PTHR10039:SF14">
    <property type="entry name" value="NACHT DOMAIN-CONTAINING PROTEIN"/>
    <property type="match status" value="1"/>
</dbReference>
<gene>
    <name evidence="4" type="ORF">FALBO_7330</name>
</gene>
<dbReference type="SUPFAM" id="SSF52540">
    <property type="entry name" value="P-loop containing nucleoside triphosphate hydrolases"/>
    <property type="match status" value="1"/>
</dbReference>
<comment type="caution">
    <text evidence="4">The sequence shown here is derived from an EMBL/GenBank/DDBJ whole genome shotgun (WGS) entry which is preliminary data.</text>
</comment>
<evidence type="ECO:0000256" key="2">
    <source>
        <dbReference type="SAM" id="Coils"/>
    </source>
</evidence>
<dbReference type="Pfam" id="PF24809">
    <property type="entry name" value="DUF7708"/>
    <property type="match status" value="1"/>
</dbReference>
<dbReference type="PROSITE" id="PS50837">
    <property type="entry name" value="NACHT"/>
    <property type="match status" value="1"/>
</dbReference>
<dbReference type="Gene3D" id="1.25.40.20">
    <property type="entry name" value="Ankyrin repeat-containing domain"/>
    <property type="match status" value="1"/>
</dbReference>
<keyword evidence="5" id="KW-1185">Reference proteome</keyword>
<protein>
    <submittedName>
        <fullName evidence="4">NACHT domain-containing</fullName>
    </submittedName>
</protein>